<dbReference type="InterPro" id="IPR012582">
    <property type="entry name" value="DNAPKcs_CC3"/>
</dbReference>
<name>A0ABD0M515_9CAEN</name>
<feature type="region of interest" description="Disordered" evidence="1">
    <location>
        <begin position="1978"/>
        <end position="2003"/>
    </location>
</feature>
<keyword evidence="4" id="KW-1185">Reference proteome</keyword>
<dbReference type="InterPro" id="IPR050517">
    <property type="entry name" value="DDR_Repair_Kinase"/>
</dbReference>
<dbReference type="EMBL" id="JACVVK020000006">
    <property type="protein sequence ID" value="KAK7506702.1"/>
    <property type="molecule type" value="Genomic_DNA"/>
</dbReference>
<evidence type="ECO:0000256" key="1">
    <source>
        <dbReference type="SAM" id="MobiDB-lite"/>
    </source>
</evidence>
<evidence type="ECO:0000259" key="2">
    <source>
        <dbReference type="PROSITE" id="PS51189"/>
    </source>
</evidence>
<sequence>MFSDHEHLVFVAVEQNFKALVKTANLHTLAHTLKFNADSILVSNCKFYVFLQHVGINITLRNSHLHLCPVSDYCCSAVFDKENGAVAFVQKIVGEDEFQSSKAGLLDLMSGLAQKMGKKLLPYALDVKEVCMSAFSRDRSAKVKNAAISALIKVIELTVGTQMGEELKIDKMVNKFFMELTKTSKLTATVKGNIYTLLGVLSEVYPEYVTMYSERLVGLYVNALKAEMTSKTKKPEMPIIAGCLQGLTAFLVNFTQSADEEAKYSYDIFKYARMAIDPNVDLTKYDISETITERAKEGNREGGIFKFFMQEFRNTMGDSNATSKEVSMAVKGYGLLAAPCRTFLTPADVQFMFSEMITKCEQEFLSSTQFVDEKLISIPGYLHALANIIKEVNEVSETYALTLERLLVVLLENIPKIHRPFHFTCLKAILHLLLALQTKGNTFLKVLSGFVYQGLIRTCSHLVVTDTEEQEDEGTSEADLMVKRITYKDFLELWSGLLESAKIKELAKENVGLAERHQLTQALYDELMTAILKGGEAKGDGGGGEMEPLSADPIHGVEANRPMDFQVFINLVDFCRDLLVPKHFELFEKWVFTFTHTIIVQSTQFPLVSGFYKLLAVTMKIANKINYFKSFAEDKADDGEEKMDVEEGGGEGQKQKSITFLLISKFSKEVLVRMKQYRDDLLASCLTLILALPKEIIALQMDKIVPAIQLTFSMGLSYLPLAQIGLDALEWWSHTLPAEVIVPYYPQILPCLDSYLKTADTGAEEVAVDTVVSTASKSSRRRKKLPVRLVKEVKKSTDTEKAYESQLSLVKQRIVTYLGSLGGSVNHALLAGSGEEISHRAIAWDTNQHLKFDMPFFDMKPTIYFDPFLPRVVELATKSSERQTKVAACELLHSLTLYTLGRSAQQPGEQQRRHPMDRLYRKLFPALLSLACDVEQVCRQLFEPLVMQLIHWFTGNKMGESPESMALLDSIFDGLIQQEDTMLRDFSARCLREFLTWTIRQTSRKTIEKNPVNVKSVLKRMYSYALHPSAFKRLGAALAFNSIYTVFREEDSLVDRFIFQILVHFVESLSIAHADEKSLGTQDQCKKALEHLEKIIRLKAEMLMKPSKIRDEPSEWSKRTLDIAVRWLTRQCGRPQTECRHACMMLVYKLAPLIQGINSALHYFEVFGEADGGKYFLTRFEGGGQAVAGKKGLSSCPTLKSMPDGFSLQAVLNWFDMLLAALDCYCWVFGEGLLSPVNIFTGEGAKGSQVFASLKYFVSELAQGGLQNAARQFPAEQDAAFFTPRELDDYNRAKCTVIIRMWNFLSILMAKYPKDVAKVVPNDLLGKDLWRLCIGCVVQPSSVGFNMGDVEIIMKLPQEMVQVLTVLSRQLTEPQKKQLLKTLGEELTGDRDVFGKLPISLVDASVDYTSLQQTVEGYGQLHKVGLLLPAIAKTGQQDKLAKQLLESVLKSAVLVEALLDSTPVQGLAEGMQHTFGDHFFTLFKPSLAAHIAADTAVVELLMKNAGKHPYRVCGVLVAMLDHVARDRNLRKKQGEAIARGIVSYWGCLETWWETGSTADMQGLAVLLLTKLLLIDSKVVLNVEQKYFEAVFATYRALLTERKTNLGFKNRVLDLLPFFAALPKPHDNKLKESLDRFVADNFPLKSSEFVKGTPRFNDYISAIDKLLSGLELSGSLVLLELLISIFCREEGRHVHEDAIQESLAVFIRRLPADKQKPALDIPYMIFASEGSYPNVIRRATTERVCLPLLRLVKKSTLIEFYLEHILDLMKTVDLRLSKTPESIVESQLTSKLCCFQLLEVMYSRLSREEVNSPQSLINKKFCFGKAETGKEMTQKITKAVNEAKGEDTRGETMLMELRRQYHCYSYNLLIAIITCVQNDPKFYKGFLFQDNVTKGQFLLDNMVDKDRKYDFPLEFESRFERKKRFVAIRSEAREKRAEAGDESSSSESPTYHLASQYLTESSLSEDLNKYEFSMTGTAQNMSGAGRAKSGMRKTPSYSSPDDSEVDVKLEGDYVELELDALNTHECMAAMIALVKHMHVNKIFPPPQAGAPPKEMPAWMVHLHDKMKSSAREMLNIKLFIAKLIINTAEIFKPYAKFWLRPLCQLLLSSGLCDAGLNYLIIDLVVTMLSWHDTAIPQDSAEERAMATRLVEFLVASVYHETRSILRNNLEMLKTVLQCWKGRIDIPYQHIYKQLKMPDAMSKSSLTGIQVLGVVLACKFPPYGPSAPVDRDKYFSTLAASMTNNYKMIYAAAAEVVGMVLSYLADKEKETEGPFHNYITSCLDRVKPDNFIVCVHHMQRHYGPIADRFLNKLLFMLPSLHGEFRSQTLEVILGRVDTLEDAFRELQSKGLLTFLTHRDEDTQLVSLHLVRSLAPKMKAKELLSLMSAITSFGSHPSATCRHTMLDILMWIYDNYRDNESSEGLEIMKMTKETLLQGLCDDDIHCRLTVQNFWSSETRLPVGTLDRTVAMLEAMYSPGSERHYLSYATNLLLEMTSKSPDYQRQIFEHPLSECSFRDYSVQSSWRQRHAVMTPLFAVTQMSQSMDTSEDSLDGGVRETQDVQQFTATLEAGSRAPFNWLTQSSLDTFADYSLPTGMSESQSSLLFSVGSSSQGPQAKARAVKKGRGTGPGSGFGQPLSRPKPVGAAGSSKDENEAEDGDDMWRLKRRFIKDQKSTQVFHARRQIRLKKMREEAMKQQRLRRENQVTLYRKYRIGDLPDIQINYSYVIAPLQALAHRDSTVARLLFSAVFKAIHNEMDKVKTEREMEEVGTQINTSLSQMLSTSVQYFPPFMACIMDIMYNLRTSVKVDAGELATAAVVSKLQPLGIEVLEEHLIQEGEAGPRSAKRGRHEGVAVSQDVALWIELARLYKTVGDYDVLRGIFSSKLNTKDITQRAMVEESRRDYKAAKLLYDEALGCDSWDERPLDAEIDLWDESRMECLRCMTQWEELETVATQGLGGDGEPSLSSVWEDTFLQETYLPHLLRSKVKLLLRGDETQQSLLTFIDESMKIPEQKLHLESRYSEELALMYVWQQDYDRARHYANQAMQGFLQEWSSTDSLLTASRSSSLQRLQPLVELQEFLTFMAEGNFSSEADSRRLTAKWDQRSPHLQLDSVDIWDDVVANRNVYFDKICERLQSRDSMSVDREGDQFEDEKLQLRLSMAESCKEQNNFNLTLRILKETYSKCKKESSGYQLVEWSHLYASTHRKKALANGAVWTDDMLFNVLSTLDQLGKVAPSEPLKERPDLYFRHCVLIGEACDALVTGVVGKVSLDDLNSKTSDKLKQFLDTPSLADQDQVMNQLLQRGFKAMKEVVSDTLDERLPNPVFKPQDVKLALATYCDKYIRMNEDGKCFS</sequence>
<organism evidence="3 4">
    <name type="scientific">Batillaria attramentaria</name>
    <dbReference type="NCBI Taxonomy" id="370345"/>
    <lineage>
        <taxon>Eukaryota</taxon>
        <taxon>Metazoa</taxon>
        <taxon>Spiralia</taxon>
        <taxon>Lophotrochozoa</taxon>
        <taxon>Mollusca</taxon>
        <taxon>Gastropoda</taxon>
        <taxon>Caenogastropoda</taxon>
        <taxon>Sorbeoconcha</taxon>
        <taxon>Cerithioidea</taxon>
        <taxon>Batillariidae</taxon>
        <taxon>Batillaria</taxon>
    </lineage>
</organism>
<dbReference type="InterPro" id="IPR014009">
    <property type="entry name" value="PIK_FAT"/>
</dbReference>
<dbReference type="SMART" id="SM01344">
    <property type="entry name" value="NUC194"/>
    <property type="match status" value="1"/>
</dbReference>
<evidence type="ECO:0000313" key="4">
    <source>
        <dbReference type="Proteomes" id="UP001519460"/>
    </source>
</evidence>
<feature type="region of interest" description="Disordered" evidence="1">
    <location>
        <begin position="2603"/>
        <end position="2657"/>
    </location>
</feature>
<dbReference type="PROSITE" id="PS51189">
    <property type="entry name" value="FAT"/>
    <property type="match status" value="1"/>
</dbReference>
<dbReference type="Pfam" id="PF19704">
    <property type="entry name" value="DNAPKcs_CC5"/>
    <property type="match status" value="1"/>
</dbReference>
<accession>A0ABD0M515</accession>
<dbReference type="Pfam" id="PF20500">
    <property type="entry name" value="DNA-PKcs_N"/>
    <property type="match status" value="2"/>
</dbReference>
<dbReference type="InterPro" id="IPR011989">
    <property type="entry name" value="ARM-like"/>
</dbReference>
<dbReference type="PANTHER" id="PTHR11139:SF68">
    <property type="entry name" value="DNA-DEPENDENT PROTEIN KINASE CATALYTIC SUBUNIT"/>
    <property type="match status" value="1"/>
</dbReference>
<evidence type="ECO:0000313" key="3">
    <source>
        <dbReference type="EMBL" id="KAK7506702.1"/>
    </source>
</evidence>
<dbReference type="Pfam" id="PF20502">
    <property type="entry name" value="DNAPKcs_CC1-2"/>
    <property type="match status" value="1"/>
</dbReference>
<dbReference type="PANTHER" id="PTHR11139">
    <property type="entry name" value="ATAXIA TELANGIECTASIA MUTATED ATM -RELATED"/>
    <property type="match status" value="1"/>
</dbReference>
<dbReference type="Proteomes" id="UP001519460">
    <property type="component" value="Unassembled WGS sequence"/>
</dbReference>
<feature type="domain" description="FAT" evidence="2">
    <location>
        <begin position="2809"/>
        <end position="3332"/>
    </location>
</feature>
<dbReference type="InterPro" id="IPR003151">
    <property type="entry name" value="PIK-rel_kinase_FAT"/>
</dbReference>
<gene>
    <name evidence="3" type="ORF">BaRGS_00002177</name>
</gene>
<comment type="caution">
    <text evidence="3">The sequence shown here is derived from an EMBL/GenBank/DDBJ whole genome shotgun (WGS) entry which is preliminary data.</text>
</comment>
<dbReference type="InterPro" id="IPR016024">
    <property type="entry name" value="ARM-type_fold"/>
</dbReference>
<dbReference type="SUPFAM" id="SSF48371">
    <property type="entry name" value="ARM repeat"/>
    <property type="match status" value="2"/>
</dbReference>
<dbReference type="InterPro" id="IPR046804">
    <property type="entry name" value="DNA-PKcs_N"/>
</dbReference>
<protein>
    <recommendedName>
        <fullName evidence="2">FAT domain-containing protein</fullName>
    </recommendedName>
</protein>
<dbReference type="Gene3D" id="1.25.10.10">
    <property type="entry name" value="Leucine-rich Repeat Variant"/>
    <property type="match status" value="1"/>
</dbReference>
<dbReference type="InterPro" id="IPR046803">
    <property type="entry name" value="DNAPKcs_CC1-2"/>
</dbReference>
<dbReference type="InterPro" id="IPR045581">
    <property type="entry name" value="DNAPKcs_CC5"/>
</dbReference>
<proteinExistence type="predicted"/>
<dbReference type="Pfam" id="PF08163">
    <property type="entry name" value="DNAPKcs_CC3"/>
    <property type="match status" value="1"/>
</dbReference>
<reference evidence="3 4" key="1">
    <citation type="journal article" date="2023" name="Sci. Data">
        <title>Genome assembly of the Korean intertidal mud-creeper Batillaria attramentaria.</title>
        <authorList>
            <person name="Patra A.K."/>
            <person name="Ho P.T."/>
            <person name="Jun S."/>
            <person name="Lee S.J."/>
            <person name="Kim Y."/>
            <person name="Won Y.J."/>
        </authorList>
    </citation>
    <scope>NUCLEOTIDE SEQUENCE [LARGE SCALE GENOMIC DNA]</scope>
    <source>
        <strain evidence="3">Wonlab-2016</strain>
    </source>
</reference>
<dbReference type="Pfam" id="PF02259">
    <property type="entry name" value="FAT"/>
    <property type="match status" value="1"/>
</dbReference>